<feature type="compositionally biased region" description="Polar residues" evidence="1">
    <location>
        <begin position="115"/>
        <end position="126"/>
    </location>
</feature>
<proteinExistence type="predicted"/>
<sequence>MQISDNAALSLNNTQASAGATGRNEGSSFQDLLSQLSAYAGSNPGQGMFNSILAQLGVTPQQLAQMTPAEREKIIEKVKELMKKEMQAAQQVQKQDPSMQLMQMQQQGLQAGMQSGTHSGTQSDTSSSHKHGALGVAL</sequence>
<feature type="compositionally biased region" description="Polar residues" evidence="1">
    <location>
        <begin position="88"/>
        <end position="98"/>
    </location>
</feature>
<dbReference type="Proteomes" id="UP000826462">
    <property type="component" value="Chromosome 1"/>
</dbReference>
<organism evidence="2 3">
    <name type="scientific">Paraburkholderia edwinii</name>
    <dbReference type="NCBI Taxonomy" id="2861782"/>
    <lineage>
        <taxon>Bacteria</taxon>
        <taxon>Pseudomonadati</taxon>
        <taxon>Pseudomonadota</taxon>
        <taxon>Betaproteobacteria</taxon>
        <taxon>Burkholderiales</taxon>
        <taxon>Burkholderiaceae</taxon>
        <taxon>Paraburkholderia</taxon>
    </lineage>
</organism>
<protein>
    <submittedName>
        <fullName evidence="2">Uncharacterized protein</fullName>
    </submittedName>
</protein>
<dbReference type="EMBL" id="CP080095">
    <property type="protein sequence ID" value="QYD66952.1"/>
    <property type="molecule type" value="Genomic_DNA"/>
</dbReference>
<feature type="region of interest" description="Disordered" evidence="1">
    <location>
        <begin position="88"/>
        <end position="138"/>
    </location>
</feature>
<feature type="compositionally biased region" description="Low complexity" evidence="1">
    <location>
        <begin position="99"/>
        <end position="114"/>
    </location>
</feature>
<evidence type="ECO:0000313" key="3">
    <source>
        <dbReference type="Proteomes" id="UP000826462"/>
    </source>
</evidence>
<name>A0ABX8UFH2_9BURK</name>
<gene>
    <name evidence="2" type="ORF">KZJ38_11000</name>
</gene>
<reference evidence="2 3" key="1">
    <citation type="submission" date="2021-07" db="EMBL/GenBank/DDBJ databases">
        <title>Paraburkholderia edwinii protects Aspergillus sp. from phenazines by acting as a toxin sponge.</title>
        <authorList>
            <person name="Dahlstrom K.M."/>
            <person name="Newman D.K."/>
        </authorList>
    </citation>
    <scope>NUCLEOTIDE SEQUENCE [LARGE SCALE GENOMIC DNA]</scope>
    <source>
        <strain evidence="2 3">Pe01</strain>
    </source>
</reference>
<dbReference type="RefSeq" id="WP_219795946.1">
    <property type="nucleotide sequence ID" value="NZ_CP080095.1"/>
</dbReference>
<keyword evidence="3" id="KW-1185">Reference proteome</keyword>
<evidence type="ECO:0000256" key="1">
    <source>
        <dbReference type="SAM" id="MobiDB-lite"/>
    </source>
</evidence>
<accession>A0ABX8UFH2</accession>
<evidence type="ECO:0000313" key="2">
    <source>
        <dbReference type="EMBL" id="QYD66952.1"/>
    </source>
</evidence>